<accession>A0A8S1J2T5</accession>
<evidence type="ECO:0000313" key="3">
    <source>
        <dbReference type="Proteomes" id="UP000708148"/>
    </source>
</evidence>
<feature type="compositionally biased region" description="Basic and acidic residues" evidence="1">
    <location>
        <begin position="38"/>
        <end position="47"/>
    </location>
</feature>
<feature type="compositionally biased region" description="Low complexity" evidence="1">
    <location>
        <begin position="222"/>
        <end position="237"/>
    </location>
</feature>
<feature type="region of interest" description="Disordered" evidence="1">
    <location>
        <begin position="410"/>
        <end position="506"/>
    </location>
</feature>
<keyword evidence="3" id="KW-1185">Reference proteome</keyword>
<dbReference type="EMBL" id="CAJHUC010001261">
    <property type="protein sequence ID" value="CAD7700429.1"/>
    <property type="molecule type" value="Genomic_DNA"/>
</dbReference>
<feature type="region of interest" description="Disordered" evidence="1">
    <location>
        <begin position="121"/>
        <end position="238"/>
    </location>
</feature>
<reference evidence="2" key="1">
    <citation type="submission" date="2020-12" db="EMBL/GenBank/DDBJ databases">
        <authorList>
            <person name="Iha C."/>
        </authorList>
    </citation>
    <scope>NUCLEOTIDE SEQUENCE</scope>
</reference>
<feature type="compositionally biased region" description="Polar residues" evidence="1">
    <location>
        <begin position="350"/>
        <end position="366"/>
    </location>
</feature>
<feature type="region of interest" description="Disordered" evidence="1">
    <location>
        <begin position="350"/>
        <end position="374"/>
    </location>
</feature>
<dbReference type="Proteomes" id="UP000708148">
    <property type="component" value="Unassembled WGS sequence"/>
</dbReference>
<feature type="region of interest" description="Disordered" evidence="1">
    <location>
        <begin position="1"/>
        <end position="71"/>
    </location>
</feature>
<feature type="compositionally biased region" description="Basic and acidic residues" evidence="1">
    <location>
        <begin position="208"/>
        <end position="218"/>
    </location>
</feature>
<name>A0A8S1J2T5_9CHLO</name>
<comment type="caution">
    <text evidence="2">The sequence shown here is derived from an EMBL/GenBank/DDBJ whole genome shotgun (WGS) entry which is preliminary data.</text>
</comment>
<evidence type="ECO:0000256" key="1">
    <source>
        <dbReference type="SAM" id="MobiDB-lite"/>
    </source>
</evidence>
<evidence type="ECO:0000313" key="2">
    <source>
        <dbReference type="EMBL" id="CAD7700429.1"/>
    </source>
</evidence>
<organism evidence="2 3">
    <name type="scientific">Ostreobium quekettii</name>
    <dbReference type="NCBI Taxonomy" id="121088"/>
    <lineage>
        <taxon>Eukaryota</taxon>
        <taxon>Viridiplantae</taxon>
        <taxon>Chlorophyta</taxon>
        <taxon>core chlorophytes</taxon>
        <taxon>Ulvophyceae</taxon>
        <taxon>TCBD clade</taxon>
        <taxon>Bryopsidales</taxon>
        <taxon>Ostreobineae</taxon>
        <taxon>Ostreobiaceae</taxon>
        <taxon>Ostreobium</taxon>
    </lineage>
</organism>
<dbReference type="AlphaFoldDB" id="A0A8S1J2T5"/>
<proteinExistence type="predicted"/>
<feature type="compositionally biased region" description="Low complexity" evidence="1">
    <location>
        <begin position="429"/>
        <end position="439"/>
    </location>
</feature>
<feature type="compositionally biased region" description="Low complexity" evidence="1">
    <location>
        <begin position="145"/>
        <end position="154"/>
    </location>
</feature>
<sequence length="670" mass="70279">MADPPADAGGEEGGDWPLARIGGATQPADGVQGSGVEGGRDGADGRFESSAGHSGAVGGNEPGERPPAVPPIGDGLEEMLLRLGGVHWAGGDLHLTSLEADGTSSPAIEGYLDFCDLSATPKSSERWGERSSTMPLQRSPLGSEVAKASSAKAVLSPPRAADPTEWPRPPGSSTGGSGTGASAEQSAEWAGKGPLAGVPPVPSGRWSQRGDERRDRARGPGAASITSSEAAMSSSGARGDHLRLIRHGWRGSSGGTTRLLDGALEDPFYDMPGRCARMEEPPVESGDYRMLTGLGSGIRMELVTTDSTHTTVAPYRSVDRSVGVSSAGRPPLASKESFLHYDVEDQQLSLSTVPDSGETSGTSPNLRSDGAGAWEGAEGTLSQRYKSLVSRGDGQGRVGLNLEAVRRAGGAGPAVGELDSARNSRSRRPGSSSLSGESSDAPQGGGKEGSERGVAGVRETRHARALSDPTSIHSPTVAEGQEERNDSAADTAFPAWPMPDGKDKRHSVDEKLETGQSWPVEINSYPPSESRHALPPGPGWQPPMWQQQQQYKAYEAALGLAPVRSIQMNSISVSGPLPEGSVAGMETSLVGKGLGRVGRLRRLFGRLFWCRWPGGKKRATVGEDEEVANSIFYEGVDEGVCKETGLGRSTAGYARRQKFMMRMIEESRLE</sequence>
<protein>
    <submittedName>
        <fullName evidence="2">Uncharacterized protein</fullName>
    </submittedName>
</protein>
<gene>
    <name evidence="2" type="ORF">OSTQU699_LOCUS5788</name>
</gene>